<name>A0A6P8BA17_PYRGI</name>
<evidence type="ECO:0000313" key="2">
    <source>
        <dbReference type="RefSeq" id="XP_030984025.1"/>
    </source>
</evidence>
<reference evidence="2" key="1">
    <citation type="journal article" date="2019" name="Mol. Biol. Evol.">
        <title>Blast fungal genomes show frequent chromosomal changes, gene gains and losses, and effector gene turnover.</title>
        <authorList>
            <person name="Gomez Luciano L.B."/>
            <person name="Jason Tsai I."/>
            <person name="Chuma I."/>
            <person name="Tosa Y."/>
            <person name="Chen Y.H."/>
            <person name="Li J.Y."/>
            <person name="Li M.Y."/>
            <person name="Jade Lu M.Y."/>
            <person name="Nakayashiki H."/>
            <person name="Li W.H."/>
        </authorList>
    </citation>
    <scope>NUCLEOTIDE SEQUENCE</scope>
    <source>
        <strain evidence="2">NI907</strain>
    </source>
</reference>
<reference evidence="2" key="3">
    <citation type="submission" date="2025-08" db="UniProtKB">
        <authorList>
            <consortium name="RefSeq"/>
        </authorList>
    </citation>
    <scope>IDENTIFICATION</scope>
    <source>
        <strain evidence="2">NI907</strain>
    </source>
</reference>
<evidence type="ECO:0000313" key="1">
    <source>
        <dbReference type="Proteomes" id="UP000515153"/>
    </source>
</evidence>
<accession>A0A6P8BA17</accession>
<dbReference type="KEGG" id="pgri:PgNI_04102"/>
<dbReference type="Proteomes" id="UP000515153">
    <property type="component" value="Unplaced"/>
</dbReference>
<gene>
    <name evidence="2" type="ORF">PgNI_04102</name>
</gene>
<dbReference type="GeneID" id="41959063"/>
<proteinExistence type="predicted"/>
<reference evidence="2" key="2">
    <citation type="submission" date="2019-10" db="EMBL/GenBank/DDBJ databases">
        <authorList>
            <consortium name="NCBI Genome Project"/>
        </authorList>
    </citation>
    <scope>NUCLEOTIDE SEQUENCE</scope>
    <source>
        <strain evidence="2">NI907</strain>
    </source>
</reference>
<dbReference type="AlphaFoldDB" id="A0A6P8BA17"/>
<sequence length="52" mass="6160">MTAMEYFLRPRVGGNGFRNLVARVVRRKFKLNATRRRGFLEILIILQQLNLL</sequence>
<protein>
    <submittedName>
        <fullName evidence="2">Uncharacterized protein</fullName>
    </submittedName>
</protein>
<keyword evidence="1" id="KW-1185">Reference proteome</keyword>
<organism evidence="1 2">
    <name type="scientific">Pyricularia grisea</name>
    <name type="common">Crabgrass-specific blast fungus</name>
    <name type="synonym">Magnaporthe grisea</name>
    <dbReference type="NCBI Taxonomy" id="148305"/>
    <lineage>
        <taxon>Eukaryota</taxon>
        <taxon>Fungi</taxon>
        <taxon>Dikarya</taxon>
        <taxon>Ascomycota</taxon>
        <taxon>Pezizomycotina</taxon>
        <taxon>Sordariomycetes</taxon>
        <taxon>Sordariomycetidae</taxon>
        <taxon>Magnaporthales</taxon>
        <taxon>Pyriculariaceae</taxon>
        <taxon>Pyricularia</taxon>
    </lineage>
</organism>
<dbReference type="RefSeq" id="XP_030984025.1">
    <property type="nucleotide sequence ID" value="XM_031124154.1"/>
</dbReference>